<evidence type="ECO:0000256" key="2">
    <source>
        <dbReference type="SAM" id="Phobius"/>
    </source>
</evidence>
<organism evidence="3 4">
    <name type="scientific">Flavihumibacter fluminis</name>
    <dbReference type="NCBI Taxonomy" id="2909236"/>
    <lineage>
        <taxon>Bacteria</taxon>
        <taxon>Pseudomonadati</taxon>
        <taxon>Bacteroidota</taxon>
        <taxon>Chitinophagia</taxon>
        <taxon>Chitinophagales</taxon>
        <taxon>Chitinophagaceae</taxon>
        <taxon>Flavihumibacter</taxon>
    </lineage>
</organism>
<gene>
    <name evidence="3" type="ORF">L0U88_01650</name>
</gene>
<accession>A0ABS9BCS5</accession>
<comment type="caution">
    <text evidence="3">The sequence shown here is derived from an EMBL/GenBank/DDBJ whole genome shotgun (WGS) entry which is preliminary data.</text>
</comment>
<feature type="compositionally biased region" description="Gly residues" evidence="1">
    <location>
        <begin position="115"/>
        <end position="132"/>
    </location>
</feature>
<dbReference type="Proteomes" id="UP001200145">
    <property type="component" value="Unassembled WGS sequence"/>
</dbReference>
<sequence length="305" mass="31218">MKINPTLFSVKFYLLIALSSFICISATPPLNNLVVERGQVLNIPPRLYQYDTIHIKEAGVLKVNDNGSKWLVLKARVIICEGSIVYTNFRRGVGTIALTLENGEKLEHTYSEALGGSGGNGSGNGRQQGGLGHRTNDYNGGGGGSGAFYTGRPSVNLPGIAATDFRGAPSPSSSRWCFGGNGARQSYGHGGLICILADKIVFGSTAKIQLRGSDGSNGTNGGTGDCYGGGQVYYWGGGGGGGGTSGGNGGVLVVKCSDIANMPTVDVGPGKGGKGGAGGRSARCSFHGQGGMHGDDGEQGYADWQ</sequence>
<keyword evidence="2" id="KW-1133">Transmembrane helix</keyword>
<dbReference type="EMBL" id="JAKEVY010000001">
    <property type="protein sequence ID" value="MCF1713330.1"/>
    <property type="molecule type" value="Genomic_DNA"/>
</dbReference>
<reference evidence="3 4" key="1">
    <citation type="submission" date="2022-01" db="EMBL/GenBank/DDBJ databases">
        <title>Flavihumibacter sp. nov., isolated from sediment of a river.</title>
        <authorList>
            <person name="Liu H."/>
        </authorList>
    </citation>
    <scope>NUCLEOTIDE SEQUENCE [LARGE SCALE GENOMIC DNA]</scope>
    <source>
        <strain evidence="3 4">RY-1</strain>
    </source>
</reference>
<evidence type="ECO:0008006" key="5">
    <source>
        <dbReference type="Google" id="ProtNLM"/>
    </source>
</evidence>
<evidence type="ECO:0000256" key="1">
    <source>
        <dbReference type="SAM" id="MobiDB-lite"/>
    </source>
</evidence>
<keyword evidence="4" id="KW-1185">Reference proteome</keyword>
<feature type="transmembrane region" description="Helical" evidence="2">
    <location>
        <begin position="12"/>
        <end position="30"/>
    </location>
</feature>
<evidence type="ECO:0000313" key="3">
    <source>
        <dbReference type="EMBL" id="MCF1713330.1"/>
    </source>
</evidence>
<proteinExistence type="predicted"/>
<feature type="region of interest" description="Disordered" evidence="1">
    <location>
        <begin position="111"/>
        <end position="137"/>
    </location>
</feature>
<keyword evidence="2" id="KW-0812">Transmembrane</keyword>
<dbReference type="RefSeq" id="WP_234863863.1">
    <property type="nucleotide sequence ID" value="NZ_JAKEVY010000001.1"/>
</dbReference>
<evidence type="ECO:0000313" key="4">
    <source>
        <dbReference type="Proteomes" id="UP001200145"/>
    </source>
</evidence>
<name>A0ABS9BCS5_9BACT</name>
<keyword evidence="2" id="KW-0472">Membrane</keyword>
<protein>
    <recommendedName>
        <fullName evidence="5">Glycine rich protein</fullName>
    </recommendedName>
</protein>